<dbReference type="Gene3D" id="1.20.1050.80">
    <property type="entry name" value="VPS9 domain"/>
    <property type="match status" value="1"/>
</dbReference>
<dbReference type="OrthoDB" id="7464126at2759"/>
<feature type="compositionally biased region" description="Polar residues" evidence="2">
    <location>
        <begin position="7"/>
        <end position="25"/>
    </location>
</feature>
<dbReference type="GeneID" id="30181191"/>
<dbReference type="InterPro" id="IPR003123">
    <property type="entry name" value="VPS9"/>
</dbReference>
<gene>
    <name evidence="4" type="ORF">PICMEDRAFT_73515</name>
</gene>
<organism evidence="4 5">
    <name type="scientific">Pichia membranifaciens NRRL Y-2026</name>
    <dbReference type="NCBI Taxonomy" id="763406"/>
    <lineage>
        <taxon>Eukaryota</taxon>
        <taxon>Fungi</taxon>
        <taxon>Dikarya</taxon>
        <taxon>Ascomycota</taxon>
        <taxon>Saccharomycotina</taxon>
        <taxon>Pichiomycetes</taxon>
        <taxon>Pichiales</taxon>
        <taxon>Pichiaceae</taxon>
        <taxon>Pichia</taxon>
    </lineage>
</organism>
<sequence>MAEAEKPNQSASQDRNGGSSVFRTSKSSASLSNPFINHLFNNPNFKGSGPLKEVMTKLCQNPADFAILIPSTMFFALHVNSDTGKRYSELCKDLDFILTHIVRIDVTKEPRIRTHKEFTTLNNKTIVIKADMITSLKNFKHPVTVTILKQELMHGFADYIPMGTCFHVIYISDCLVGNFKFMGISTNMLTTMNIAEPMERNGELVSANSLEPVEVQPFEVLIAEYPGLMELSKNYKKLFLEFTFKKCKTLDDLEKSFIILIKRGSAMFNALDPDTFKSLLERYTADELRESLYNYLEMNIYDRFWVKFNKLSVDNDDKQMDIAYEKLKWLSITEIGLPDKVVGDPVVLPLYIKRIIAAITEFKRLSFANTSSLKCSIIMKTVEILSANSTIDADTLMLLLIFVICLSKVSHLNNHLKYIRKYTYSETNTEKGILGYALSSLEIAVKYFHSGNQLQELISKSLHNEVLWRLIGAVSSDFSVNSNKQDDEKTFQEIEGLLKPLNKPDLDIPLDSFVKSRSLEGDSCLMFALKQNNKELMNVLLQFEYIFTLDDILEDQNINGSNLLATALTVEHPFTSTLAQIIKQATPDEIEKYVNAQDSNNRTIGHLLYNSYSLLYDFGMYVDWTKRDCFGNTPLMVYARCYDHPNYDDMMTMTLSIVKQWYHKRGRVLSYKDHLDNKGNTLMHTIKDSTTLELFLKSFDELELNYLNDANQSAVSLAVRYNRIDNVEIMIKDPRFCLSVVDPVMYMSPLDYVKLERWEEDINRNIAKMLEIQFIWTEYGENLDIACVRARFEPENGLCCYFRVVNNLGKSDLILVPFSSVVKAFKLMKKETPCIPFNFNSPDIWFPKHLYVSMKGNISSSNKIKINALINNINLMIQALNMNGTLEHTATLQNYLLAPQEPCKIEVQTLVERNAIKAIYSKNFSHRKSILLDQLKFKRMIIKGEDIIAYDAFLEYSVSELERFSKVYYRFYRSFALSNEEAKDLDKLRTDMPWIVDESLRFRECRIEDASDIFLDKIRLLYASVDELVKVAGEMRSSKLRRWRKLVSDLKSIRSELDRIAGSGVDGSSSPVSLAEPAVSAGTVKNNRQNILAKVFKQIDILTGVSDDETIVEEFRKDIIKSMFRGKSYSAVENTDEMDFSTKEGIDKTLEELIDLKDTGIGSWFVEKRRVSYVGRLLETFLKFRIELVELDLDLRKHYESLAMLVSKFYQFRISIFKNAYGNYAKGKIGELKREVKSWELGLWEYKNKARK</sequence>
<dbReference type="GO" id="GO:0005085">
    <property type="term" value="F:guanyl-nucleotide exchange factor activity"/>
    <property type="evidence" value="ECO:0007669"/>
    <property type="project" value="TreeGrafter"/>
</dbReference>
<comment type="similarity">
    <text evidence="1">Belongs to the UPF0507 family.</text>
</comment>
<evidence type="ECO:0000256" key="1">
    <source>
        <dbReference type="ARBA" id="ARBA00007428"/>
    </source>
</evidence>
<dbReference type="GO" id="GO:0005770">
    <property type="term" value="C:late endosome"/>
    <property type="evidence" value="ECO:0007669"/>
    <property type="project" value="TreeGrafter"/>
</dbReference>
<dbReference type="Proteomes" id="UP000094455">
    <property type="component" value="Unassembled WGS sequence"/>
</dbReference>
<dbReference type="Gene3D" id="1.25.40.20">
    <property type="entry name" value="Ankyrin repeat-containing domain"/>
    <property type="match status" value="1"/>
</dbReference>
<dbReference type="Pfam" id="PF02204">
    <property type="entry name" value="VPS9"/>
    <property type="match status" value="1"/>
</dbReference>
<proteinExistence type="inferred from homology"/>
<dbReference type="RefSeq" id="XP_019017153.1">
    <property type="nucleotide sequence ID" value="XM_019164504.1"/>
</dbReference>
<dbReference type="PANTHER" id="PTHR24170">
    <property type="entry name" value="ANKYRIN REPEAT DOMAIN-CONTAINING PROTEIN 27"/>
    <property type="match status" value="1"/>
</dbReference>
<dbReference type="GO" id="GO:0005769">
    <property type="term" value="C:early endosome"/>
    <property type="evidence" value="ECO:0007669"/>
    <property type="project" value="TreeGrafter"/>
</dbReference>
<feature type="domain" description="VPS9" evidence="3">
    <location>
        <begin position="314"/>
        <end position="457"/>
    </location>
</feature>
<dbReference type="SUPFAM" id="SSF48403">
    <property type="entry name" value="Ankyrin repeat"/>
    <property type="match status" value="1"/>
</dbReference>
<keyword evidence="5" id="KW-1185">Reference proteome</keyword>
<name>A0A1E3NIV4_9ASCO</name>
<reference evidence="4 5" key="1">
    <citation type="journal article" date="2016" name="Proc. Natl. Acad. Sci. U.S.A.">
        <title>Comparative genomics of biotechnologically important yeasts.</title>
        <authorList>
            <person name="Riley R."/>
            <person name="Haridas S."/>
            <person name="Wolfe K.H."/>
            <person name="Lopes M.R."/>
            <person name="Hittinger C.T."/>
            <person name="Goeker M."/>
            <person name="Salamov A.A."/>
            <person name="Wisecaver J.H."/>
            <person name="Long T.M."/>
            <person name="Calvey C.H."/>
            <person name="Aerts A.L."/>
            <person name="Barry K.W."/>
            <person name="Choi C."/>
            <person name="Clum A."/>
            <person name="Coughlan A.Y."/>
            <person name="Deshpande S."/>
            <person name="Douglass A.P."/>
            <person name="Hanson S.J."/>
            <person name="Klenk H.-P."/>
            <person name="LaButti K.M."/>
            <person name="Lapidus A."/>
            <person name="Lindquist E.A."/>
            <person name="Lipzen A.M."/>
            <person name="Meier-Kolthoff J.P."/>
            <person name="Ohm R.A."/>
            <person name="Otillar R.P."/>
            <person name="Pangilinan J.L."/>
            <person name="Peng Y."/>
            <person name="Rokas A."/>
            <person name="Rosa C.A."/>
            <person name="Scheuner C."/>
            <person name="Sibirny A.A."/>
            <person name="Slot J.C."/>
            <person name="Stielow J.B."/>
            <person name="Sun H."/>
            <person name="Kurtzman C.P."/>
            <person name="Blackwell M."/>
            <person name="Grigoriev I.V."/>
            <person name="Jeffries T.W."/>
        </authorList>
    </citation>
    <scope>NUCLEOTIDE SEQUENCE [LARGE SCALE GENOMIC DNA]</scope>
    <source>
        <strain evidence="4 5">NRRL Y-2026</strain>
    </source>
</reference>
<dbReference type="EMBL" id="KV454004">
    <property type="protein sequence ID" value="ODQ46040.1"/>
    <property type="molecule type" value="Genomic_DNA"/>
</dbReference>
<dbReference type="STRING" id="763406.A0A1E3NIV4"/>
<dbReference type="InterPro" id="IPR036770">
    <property type="entry name" value="Ankyrin_rpt-contain_sf"/>
</dbReference>
<dbReference type="GO" id="GO:0045022">
    <property type="term" value="P:early endosome to late endosome transport"/>
    <property type="evidence" value="ECO:0007669"/>
    <property type="project" value="TreeGrafter"/>
</dbReference>
<dbReference type="PANTHER" id="PTHR24170:SF1">
    <property type="entry name" value="DOMAIN PROTEIN, PUTATIVE (AFU_ORTHOLOGUE AFUA_1G09870)-RELATED"/>
    <property type="match status" value="1"/>
</dbReference>
<evidence type="ECO:0000259" key="3">
    <source>
        <dbReference type="PROSITE" id="PS51205"/>
    </source>
</evidence>
<feature type="region of interest" description="Disordered" evidence="2">
    <location>
        <begin position="1"/>
        <end position="25"/>
    </location>
</feature>
<accession>A0A1E3NIV4</accession>
<evidence type="ECO:0000313" key="5">
    <source>
        <dbReference type="Proteomes" id="UP000094455"/>
    </source>
</evidence>
<dbReference type="InterPro" id="IPR051248">
    <property type="entry name" value="UPF0507/Ank_repeat_27"/>
</dbReference>
<dbReference type="SUPFAM" id="SSF109993">
    <property type="entry name" value="VPS9 domain"/>
    <property type="match status" value="1"/>
</dbReference>
<dbReference type="GO" id="GO:0097422">
    <property type="term" value="C:tubular endosome"/>
    <property type="evidence" value="ECO:0007669"/>
    <property type="project" value="TreeGrafter"/>
</dbReference>
<dbReference type="GO" id="GO:0000149">
    <property type="term" value="F:SNARE binding"/>
    <property type="evidence" value="ECO:0007669"/>
    <property type="project" value="TreeGrafter"/>
</dbReference>
<protein>
    <recommendedName>
        <fullName evidence="3">VPS9 domain-containing protein</fullName>
    </recommendedName>
</protein>
<evidence type="ECO:0000313" key="4">
    <source>
        <dbReference type="EMBL" id="ODQ46040.1"/>
    </source>
</evidence>
<dbReference type="PROSITE" id="PS51205">
    <property type="entry name" value="VPS9"/>
    <property type="match status" value="1"/>
</dbReference>
<dbReference type="GO" id="GO:0005886">
    <property type="term" value="C:plasma membrane"/>
    <property type="evidence" value="ECO:0007669"/>
    <property type="project" value="TreeGrafter"/>
</dbReference>
<dbReference type="InterPro" id="IPR037191">
    <property type="entry name" value="VPS9_dom_sf"/>
</dbReference>
<dbReference type="AlphaFoldDB" id="A0A1E3NIV4"/>
<dbReference type="GO" id="GO:0030133">
    <property type="term" value="C:transport vesicle"/>
    <property type="evidence" value="ECO:0007669"/>
    <property type="project" value="TreeGrafter"/>
</dbReference>
<evidence type="ECO:0000256" key="2">
    <source>
        <dbReference type="SAM" id="MobiDB-lite"/>
    </source>
</evidence>